<dbReference type="InterPro" id="IPR001878">
    <property type="entry name" value="Znf_CCHC"/>
</dbReference>
<keyword evidence="7" id="KW-0175">Coiled coil</keyword>
<dbReference type="SUPFAM" id="SSF57756">
    <property type="entry name" value="Retrovirus zinc finger-like domains"/>
    <property type="match status" value="1"/>
</dbReference>
<keyword evidence="3" id="KW-0808">Transferase</keyword>
<dbReference type="GO" id="GO:0005737">
    <property type="term" value="C:cytoplasm"/>
    <property type="evidence" value="ECO:0007669"/>
    <property type="project" value="UniProtKB-SubCell"/>
</dbReference>
<feature type="coiled-coil region" evidence="7">
    <location>
        <begin position="760"/>
        <end position="821"/>
    </location>
</feature>
<feature type="compositionally biased region" description="Polar residues" evidence="8">
    <location>
        <begin position="1138"/>
        <end position="1169"/>
    </location>
</feature>
<evidence type="ECO:0000256" key="6">
    <source>
        <dbReference type="PROSITE-ProRule" id="PRU00047"/>
    </source>
</evidence>
<dbReference type="Pfam" id="PF00098">
    <property type="entry name" value="zf-CCHC"/>
    <property type="match status" value="1"/>
</dbReference>
<keyword evidence="6" id="KW-0862">Zinc</keyword>
<dbReference type="InterPro" id="IPR002058">
    <property type="entry name" value="PAP_assoc"/>
</dbReference>
<dbReference type="SMART" id="SM00343">
    <property type="entry name" value="ZnF_C2HC"/>
    <property type="match status" value="2"/>
</dbReference>
<evidence type="ECO:0000256" key="8">
    <source>
        <dbReference type="SAM" id="MobiDB-lite"/>
    </source>
</evidence>
<accession>A0AAV2KWL8</accession>
<feature type="compositionally biased region" description="Basic and acidic residues" evidence="8">
    <location>
        <begin position="564"/>
        <end position="573"/>
    </location>
</feature>
<feature type="domain" description="CCHC-type" evidence="9">
    <location>
        <begin position="183"/>
        <end position="200"/>
    </location>
</feature>
<dbReference type="SUPFAM" id="SSF81631">
    <property type="entry name" value="PAP/OAS1 substrate-binding domain"/>
    <property type="match status" value="1"/>
</dbReference>
<dbReference type="PROSITE" id="PS50158">
    <property type="entry name" value="ZF_CCHC"/>
    <property type="match status" value="2"/>
</dbReference>
<dbReference type="GO" id="GO:0005815">
    <property type="term" value="C:microtubule organizing center"/>
    <property type="evidence" value="ECO:0007669"/>
    <property type="project" value="InterPro"/>
</dbReference>
<feature type="compositionally biased region" description="Low complexity" evidence="8">
    <location>
        <begin position="1395"/>
        <end position="1405"/>
    </location>
</feature>
<dbReference type="PANTHER" id="PTHR12271:SF49">
    <property type="entry name" value="TERMINAL URIDYLYLTRANSFERASE 4"/>
    <property type="match status" value="1"/>
</dbReference>
<dbReference type="Pfam" id="PF07989">
    <property type="entry name" value="Cnn_1N"/>
    <property type="match status" value="1"/>
</dbReference>
<feature type="compositionally biased region" description="Basic and acidic residues" evidence="8">
    <location>
        <begin position="1358"/>
        <end position="1368"/>
    </location>
</feature>
<evidence type="ECO:0000256" key="4">
    <source>
        <dbReference type="ARBA" id="ARBA00022723"/>
    </source>
</evidence>
<feature type="domain" description="CCHC-type" evidence="9">
    <location>
        <begin position="148"/>
        <end position="163"/>
    </location>
</feature>
<feature type="coiled-coil region" evidence="7">
    <location>
        <begin position="873"/>
        <end position="900"/>
    </location>
</feature>
<protein>
    <recommendedName>
        <fullName evidence="9">CCHC-type domain-containing protein</fullName>
    </recommendedName>
</protein>
<comment type="subcellular location">
    <subcellularLocation>
        <location evidence="1">Cytoplasm</location>
    </subcellularLocation>
</comment>
<dbReference type="GO" id="GO:0031123">
    <property type="term" value="P:RNA 3'-end processing"/>
    <property type="evidence" value="ECO:0007669"/>
    <property type="project" value="TreeGrafter"/>
</dbReference>
<feature type="region of interest" description="Disordered" evidence="8">
    <location>
        <begin position="1324"/>
        <end position="1405"/>
    </location>
</feature>
<evidence type="ECO:0000256" key="7">
    <source>
        <dbReference type="SAM" id="Coils"/>
    </source>
</evidence>
<keyword evidence="4" id="KW-0479">Metal-binding</keyword>
<dbReference type="InterPro" id="IPR036875">
    <property type="entry name" value="Znf_CCHC_sf"/>
</dbReference>
<dbReference type="Gene3D" id="2.160.20.80">
    <property type="entry name" value="E3 ubiquitin-protein ligase SopA"/>
    <property type="match status" value="1"/>
</dbReference>
<evidence type="ECO:0000259" key="9">
    <source>
        <dbReference type="PROSITE" id="PS50158"/>
    </source>
</evidence>
<feature type="compositionally biased region" description="Basic and acidic residues" evidence="8">
    <location>
        <begin position="229"/>
        <end position="239"/>
    </location>
</feature>
<sequence length="1405" mass="157263">MFDGDVVPQKMVDGWNAFFCDDLLHLRQRLQPGNSESVGQLWLGLLRFYTEEFDFKENVISIRQKKPLTTFEKQWTSKCIAIEDPFDLNHNLGAGVSRKMTNFIMKAFINGRKLFGTPFFPPLGSEVDYFFDSKVLTDGELAPNDRCCRICGKIGHYMKDCPKRRRVKRKDGEFVDDSRDEERRCFQCGDTRHVRRDCPQYKLLKRTTPPGGGHPAQRSHPQNPLNPDGRTRHNSESSDSRQAPPPLALSSSPQSFKSPPLQQVSLLGFPPQWNDPSIIYAQAKADAGQLRGPAARLWEHHKHFAPSWRYPLPHGFHGTAGFHQQGSVLPPAALLPLVHRPLSFLQQKNTHKPHQHLQSHKLFASECCPPAVSSSSCCCLLLLLLSPPPAAVSSSCCCLLLLLLLSPPPPAVSSSSCCLLLLLLLADANGADANGTDANRADANGTDANGTDANGTDANGTDANGADANGADANGADANGTDAYGTDANGTDANGTDAYGADANGADANGADANGADANGTDAYGTDAYGTDANGTDANGTDANGTDANGTDANGADANGTDAHGTHAREANLSDLKKENFSLKLRIYYMEEKNQDPDLDLHRENVELKVQLQGLIRELQEKDEQLQEKDEQLQGLIRELQEKDEQLQGLITELQEKDEQLQGLSTELQEKDEQLQGLITELQEKDEQLQGLITELQEKDEQLQGLITELQEKDEQLQGLSTGLQEKYEELGRTLPLVKILANQSTKENKQQDAVTNQLQEGLESRLLQEEVAKEEVTEEEMTEEVTEEFLQQLLQAQTQVQTLQNKIRISEDRNRLLLKRLGEMEVEVRTVRQEVQVSLYCREPEDRVLKEPSLLQQKTILDQELYEVKTEAQKTGKALLDLRAQNQELRQEVMSQHQETFDHRRGGAVLDMGYETCDRSETEAERDISSPEFDDLEMCLSLDHSADLWRSQNQGSDQDQVQVKDQDKDQDLSHRSAHGQVLELQLLVKHLQSELNRSKVQDPELTDLLDRVETLENQIKSEARTENQDESRTGHLVHLQARELSHLRQVLRESRSLVQILLQSLTEQLQGLADLQASGGEHGRTEQLQEIHQLTQRLYKKISLKQLPEEPEDKSELLAMRLSKELHQKDRLIQSLRSELQQDNPTDSDQSECSSYMSEELSSNQDTDLYSDLRMDQSQSSSQSEGSKRTEFGSMFSAAPPSAQSFPMMHRSGHAPWSGHTPSGVSSLGFSLDSALRPGLPHPSAFWETASSLSGSCPMPSHNDLLLETQRLREVFLLVQTQLKEAELKSHQWAELCRRSQSEVCAQRQEVIRLQEEVREHKEIQRHLQATHRPQGSLRPDQRPESEGLEPDPALPTEEKRQNEQVKKHGTKHLRRPEPGLDPDPDMSLALMLTQNQTQTQTQT</sequence>
<dbReference type="PANTHER" id="PTHR12271">
    <property type="entry name" value="POLY A POLYMERASE CID PAP -RELATED"/>
    <property type="match status" value="1"/>
</dbReference>
<gene>
    <name evidence="10" type="ORF">KC01_LOCUS20973</name>
</gene>
<feature type="region of interest" description="Disordered" evidence="8">
    <location>
        <begin position="199"/>
        <end position="263"/>
    </location>
</feature>
<organism evidence="10 11">
    <name type="scientific">Knipowitschia caucasica</name>
    <name type="common">Caucasian dwarf goby</name>
    <name type="synonym">Pomatoschistus caucasicus</name>
    <dbReference type="NCBI Taxonomy" id="637954"/>
    <lineage>
        <taxon>Eukaryota</taxon>
        <taxon>Metazoa</taxon>
        <taxon>Chordata</taxon>
        <taxon>Craniata</taxon>
        <taxon>Vertebrata</taxon>
        <taxon>Euteleostomi</taxon>
        <taxon>Actinopterygii</taxon>
        <taxon>Neopterygii</taxon>
        <taxon>Teleostei</taxon>
        <taxon>Neoteleostei</taxon>
        <taxon>Acanthomorphata</taxon>
        <taxon>Gobiaria</taxon>
        <taxon>Gobiiformes</taxon>
        <taxon>Gobioidei</taxon>
        <taxon>Gobiidae</taxon>
        <taxon>Gobiinae</taxon>
        <taxon>Knipowitschia</taxon>
    </lineage>
</organism>
<dbReference type="Gene3D" id="1.10.1410.10">
    <property type="match status" value="1"/>
</dbReference>
<dbReference type="Gene3D" id="4.10.60.10">
    <property type="entry name" value="Zinc finger, CCHC-type"/>
    <property type="match status" value="1"/>
</dbReference>
<dbReference type="EMBL" id="OZ035824">
    <property type="protein sequence ID" value="CAL1591612.1"/>
    <property type="molecule type" value="Genomic_DNA"/>
</dbReference>
<dbReference type="InterPro" id="IPR012943">
    <property type="entry name" value="Cnn_1N"/>
</dbReference>
<name>A0AAV2KWL8_KNICA</name>
<keyword evidence="2" id="KW-0963">Cytoplasm</keyword>
<feature type="region of interest" description="Disordered" evidence="8">
    <location>
        <begin position="1138"/>
        <end position="1208"/>
    </location>
</feature>
<evidence type="ECO:0000313" key="11">
    <source>
        <dbReference type="Proteomes" id="UP001497482"/>
    </source>
</evidence>
<evidence type="ECO:0000256" key="2">
    <source>
        <dbReference type="ARBA" id="ARBA00022490"/>
    </source>
</evidence>
<dbReference type="Pfam" id="PF03828">
    <property type="entry name" value="PAP_assoc"/>
    <property type="match status" value="1"/>
</dbReference>
<dbReference type="GO" id="GO:0003676">
    <property type="term" value="F:nucleic acid binding"/>
    <property type="evidence" value="ECO:0007669"/>
    <property type="project" value="InterPro"/>
</dbReference>
<feature type="compositionally biased region" description="Basic and acidic residues" evidence="8">
    <location>
        <begin position="963"/>
        <end position="975"/>
    </location>
</feature>
<feature type="compositionally biased region" description="Low complexity" evidence="8">
    <location>
        <begin position="535"/>
        <end position="563"/>
    </location>
</feature>
<feature type="region of interest" description="Disordered" evidence="8">
    <location>
        <begin position="952"/>
        <end position="975"/>
    </location>
</feature>
<feature type="region of interest" description="Disordered" evidence="8">
    <location>
        <begin position="437"/>
        <end position="474"/>
    </location>
</feature>
<evidence type="ECO:0000256" key="3">
    <source>
        <dbReference type="ARBA" id="ARBA00022679"/>
    </source>
</evidence>
<evidence type="ECO:0000256" key="5">
    <source>
        <dbReference type="ARBA" id="ARBA00022842"/>
    </source>
</evidence>
<proteinExistence type="predicted"/>
<feature type="region of interest" description="Disordered" evidence="8">
    <location>
        <begin position="535"/>
        <end position="573"/>
    </location>
</feature>
<dbReference type="GO" id="GO:0050265">
    <property type="term" value="F:RNA uridylyltransferase activity"/>
    <property type="evidence" value="ECO:0007669"/>
    <property type="project" value="TreeGrafter"/>
</dbReference>
<evidence type="ECO:0000256" key="1">
    <source>
        <dbReference type="ARBA" id="ARBA00004496"/>
    </source>
</evidence>
<feature type="coiled-coil region" evidence="7">
    <location>
        <begin position="605"/>
        <end position="716"/>
    </location>
</feature>
<dbReference type="GO" id="GO:0008270">
    <property type="term" value="F:zinc ion binding"/>
    <property type="evidence" value="ECO:0007669"/>
    <property type="project" value="UniProtKB-KW"/>
</dbReference>
<dbReference type="Proteomes" id="UP001497482">
    <property type="component" value="Chromosome 2"/>
</dbReference>
<keyword evidence="6" id="KW-0863">Zinc-finger</keyword>
<dbReference type="SUPFAM" id="SSF141571">
    <property type="entry name" value="Pentapeptide repeat-like"/>
    <property type="match status" value="1"/>
</dbReference>
<keyword evidence="11" id="KW-1185">Reference proteome</keyword>
<reference evidence="10 11" key="1">
    <citation type="submission" date="2024-04" db="EMBL/GenBank/DDBJ databases">
        <authorList>
            <person name="Waldvogel A.-M."/>
            <person name="Schoenle A."/>
        </authorList>
    </citation>
    <scope>NUCLEOTIDE SEQUENCE [LARGE SCALE GENOMIC DNA]</scope>
</reference>
<keyword evidence="5" id="KW-0460">Magnesium</keyword>
<evidence type="ECO:0000313" key="10">
    <source>
        <dbReference type="EMBL" id="CAL1591612.1"/>
    </source>
</evidence>